<gene>
    <name evidence="2" type="ORF">PDE_06140</name>
</gene>
<sequence length="311" mass="34183">MPSASRDMTSQEIDQVLGLSGNRTAQAQLRVLLDNLKDENNISSFTGSERDRFRQILHDVLSAEILGQSSRFHQSILSAFRRGPEKCIDALYSRAKLNRKAKQCREERYPRKKNEDSIASGSRTPAPAVPRSPAQPADSPAAVAATPLAATPAVRDQTPTRASTSSAIPSPSSVSNASTALAWSHELPVIEDIPGLPLPDLDLRFSFVNAEGQLQTLERTLTELMQGGRLDAEARRNIVFVDVETDLSLDDVAQVLADSWHLSLERVARLPIQLSARQGYWHELAGGNGRFASLRVCWQAFLRWAEGTFSV</sequence>
<accession>S7ZKK7</accession>
<feature type="compositionally biased region" description="Low complexity" evidence="1">
    <location>
        <begin position="131"/>
        <end position="175"/>
    </location>
</feature>
<proteinExistence type="predicted"/>
<dbReference type="HOGENOM" id="CLU_894597_0_0_1"/>
<dbReference type="AlphaFoldDB" id="S7ZKK7"/>
<feature type="compositionally biased region" description="Basic and acidic residues" evidence="1">
    <location>
        <begin position="103"/>
        <end position="116"/>
    </location>
</feature>
<evidence type="ECO:0000313" key="2">
    <source>
        <dbReference type="EMBL" id="EPS31185.1"/>
    </source>
</evidence>
<protein>
    <submittedName>
        <fullName evidence="2">Uncharacterized protein</fullName>
    </submittedName>
</protein>
<dbReference type="Proteomes" id="UP000019376">
    <property type="component" value="Unassembled WGS sequence"/>
</dbReference>
<name>S7ZKK7_PENO1</name>
<dbReference type="EMBL" id="KB644413">
    <property type="protein sequence ID" value="EPS31185.1"/>
    <property type="molecule type" value="Genomic_DNA"/>
</dbReference>
<feature type="region of interest" description="Disordered" evidence="1">
    <location>
        <begin position="101"/>
        <end position="175"/>
    </location>
</feature>
<evidence type="ECO:0000256" key="1">
    <source>
        <dbReference type="SAM" id="MobiDB-lite"/>
    </source>
</evidence>
<reference evidence="2 3" key="1">
    <citation type="journal article" date="2013" name="PLoS ONE">
        <title>Genomic and secretomic analyses reveal unique features of the lignocellulolytic enzyme system of Penicillium decumbens.</title>
        <authorList>
            <person name="Liu G."/>
            <person name="Zhang L."/>
            <person name="Wei X."/>
            <person name="Zou G."/>
            <person name="Qin Y."/>
            <person name="Ma L."/>
            <person name="Li J."/>
            <person name="Zheng H."/>
            <person name="Wang S."/>
            <person name="Wang C."/>
            <person name="Xun L."/>
            <person name="Zhao G.-P."/>
            <person name="Zhou Z."/>
            <person name="Qu Y."/>
        </authorList>
    </citation>
    <scope>NUCLEOTIDE SEQUENCE [LARGE SCALE GENOMIC DNA]</scope>
    <source>
        <strain evidence="3">114-2 / CGMCC 5302</strain>
    </source>
</reference>
<keyword evidence="3" id="KW-1185">Reference proteome</keyword>
<evidence type="ECO:0000313" key="3">
    <source>
        <dbReference type="Proteomes" id="UP000019376"/>
    </source>
</evidence>
<organism evidence="2 3">
    <name type="scientific">Penicillium oxalicum (strain 114-2 / CGMCC 5302)</name>
    <name type="common">Penicillium decumbens</name>
    <dbReference type="NCBI Taxonomy" id="933388"/>
    <lineage>
        <taxon>Eukaryota</taxon>
        <taxon>Fungi</taxon>
        <taxon>Dikarya</taxon>
        <taxon>Ascomycota</taxon>
        <taxon>Pezizomycotina</taxon>
        <taxon>Eurotiomycetes</taxon>
        <taxon>Eurotiomycetidae</taxon>
        <taxon>Eurotiales</taxon>
        <taxon>Aspergillaceae</taxon>
        <taxon>Penicillium</taxon>
    </lineage>
</organism>